<dbReference type="KEGG" id="hra:EI982_07740"/>
<name>A0A6B9FFQ2_9EURY</name>
<evidence type="ECO:0000313" key="2">
    <source>
        <dbReference type="Proteomes" id="UP000428325"/>
    </source>
</evidence>
<dbReference type="Proteomes" id="UP000428325">
    <property type="component" value="Chromosome"/>
</dbReference>
<dbReference type="AlphaFoldDB" id="A0A6B9FFQ2"/>
<accession>A0A6B9FFQ2</accession>
<evidence type="ECO:0000313" key="1">
    <source>
        <dbReference type="EMBL" id="QGX94693.1"/>
    </source>
</evidence>
<dbReference type="InterPro" id="IPR055709">
    <property type="entry name" value="DUF7285"/>
</dbReference>
<sequence length="132" mass="13593">MSRSSARGQVEPVAALAVLLAVSSAVSAYAVALDDVGAERRDERELAGPTLDRVTDALVTGGVADPTRTARAHRAGPDGYRVNVTVAAAGRRWHAGATPSPGATTDAASRSVGVRLGPGRVRPGRVRVEVWS</sequence>
<reference evidence="1 2" key="1">
    <citation type="submission" date="2018-12" db="EMBL/GenBank/DDBJ databases">
        <title>Complete genome sequence of Haloplanus rallus MBLA0036.</title>
        <authorList>
            <person name="Nam Y.-d."/>
            <person name="Kang J."/>
            <person name="Chung W.-H."/>
            <person name="Park Y.S."/>
        </authorList>
    </citation>
    <scope>NUCLEOTIDE SEQUENCE [LARGE SCALE GENOMIC DNA]</scope>
    <source>
        <strain evidence="1 2">MBLA0036</strain>
    </source>
</reference>
<keyword evidence="2" id="KW-1185">Reference proteome</keyword>
<dbReference type="Pfam" id="PF23956">
    <property type="entry name" value="DUF7285"/>
    <property type="match status" value="1"/>
</dbReference>
<dbReference type="RefSeq" id="WP_157689063.1">
    <property type="nucleotide sequence ID" value="NZ_CP034345.1"/>
</dbReference>
<gene>
    <name evidence="1" type="ORF">EI982_07740</name>
</gene>
<proteinExistence type="predicted"/>
<protein>
    <submittedName>
        <fullName evidence="1">Uncharacterized protein</fullName>
    </submittedName>
</protein>
<dbReference type="GeneID" id="43369419"/>
<organism evidence="1 2">
    <name type="scientific">Haloplanus rallus</name>
    <dbReference type="NCBI Taxonomy" id="1816183"/>
    <lineage>
        <taxon>Archaea</taxon>
        <taxon>Methanobacteriati</taxon>
        <taxon>Methanobacteriota</taxon>
        <taxon>Stenosarchaea group</taxon>
        <taxon>Halobacteria</taxon>
        <taxon>Halobacteriales</taxon>
        <taxon>Haloferacaceae</taxon>
        <taxon>Haloplanus</taxon>
    </lineage>
</organism>
<dbReference type="OrthoDB" id="308110at2157"/>
<dbReference type="EMBL" id="CP034345">
    <property type="protein sequence ID" value="QGX94693.1"/>
    <property type="molecule type" value="Genomic_DNA"/>
</dbReference>